<protein>
    <submittedName>
        <fullName evidence="1">Uncharacterized protein</fullName>
    </submittedName>
</protein>
<name>A0A2G9UWP6_TELCI</name>
<accession>A0A2G9UWP6</accession>
<dbReference type="EMBL" id="KZ345241">
    <property type="protein sequence ID" value="PIO74657.1"/>
    <property type="molecule type" value="Genomic_DNA"/>
</dbReference>
<proteinExistence type="predicted"/>
<reference evidence="1 2" key="1">
    <citation type="submission" date="2015-09" db="EMBL/GenBank/DDBJ databases">
        <title>Draft genome of the parasitic nematode Teladorsagia circumcincta isolate WARC Sus (inbred).</title>
        <authorList>
            <person name="Mitreva M."/>
        </authorList>
    </citation>
    <scope>NUCLEOTIDE SEQUENCE [LARGE SCALE GENOMIC DNA]</scope>
    <source>
        <strain evidence="1 2">S</strain>
    </source>
</reference>
<gene>
    <name evidence="1" type="ORF">TELCIR_03336</name>
</gene>
<evidence type="ECO:0000313" key="1">
    <source>
        <dbReference type="EMBL" id="PIO74657.1"/>
    </source>
</evidence>
<dbReference type="AlphaFoldDB" id="A0A2G9UWP6"/>
<organism evidence="1 2">
    <name type="scientific">Teladorsagia circumcincta</name>
    <name type="common">Brown stomach worm</name>
    <name type="synonym">Ostertagia circumcincta</name>
    <dbReference type="NCBI Taxonomy" id="45464"/>
    <lineage>
        <taxon>Eukaryota</taxon>
        <taxon>Metazoa</taxon>
        <taxon>Ecdysozoa</taxon>
        <taxon>Nematoda</taxon>
        <taxon>Chromadorea</taxon>
        <taxon>Rhabditida</taxon>
        <taxon>Rhabditina</taxon>
        <taxon>Rhabditomorpha</taxon>
        <taxon>Strongyloidea</taxon>
        <taxon>Trichostrongylidae</taxon>
        <taxon>Teladorsagia</taxon>
    </lineage>
</organism>
<evidence type="ECO:0000313" key="2">
    <source>
        <dbReference type="Proteomes" id="UP000230423"/>
    </source>
</evidence>
<sequence>MTPYAEYLDLLMEVKRDEDLSELEGRGILMHLHDYKKRRCVFSRNKHVRNDSNVTTVHVPDRLALNPEQFPESDDIPVSKQEQIRERVSNINLPSRVGERGNVKDGGLDPSSHYVGQHPSFSEWSLRCSIESEVLLKCAEVMTYDHHDCSPAAVRKKLIIR</sequence>
<dbReference type="Proteomes" id="UP000230423">
    <property type="component" value="Unassembled WGS sequence"/>
</dbReference>
<keyword evidence="2" id="KW-1185">Reference proteome</keyword>